<dbReference type="KEGG" id="vg:40097270"/>
<dbReference type="RefSeq" id="YP_009620617.1">
    <property type="nucleotide sequence ID" value="NC_042090.1"/>
</dbReference>
<sequence>MRRLEEINDRIDELEKEIRDLNKEAERIRDNCTHSDGEEVSLSFEGYSPLAGGEVESFSVKCLTCGFCTQYHGISDLLRNRPDLVEDALSLLRSHVLNKENTYARRTNKKV</sequence>
<accession>A0A2H4PRK8</accession>
<keyword evidence="3" id="KW-1185">Reference proteome</keyword>
<organism evidence="2 3">
    <name type="scientific">Proteus phage PM135</name>
    <dbReference type="NCBI Taxonomy" id="2048008"/>
    <lineage>
        <taxon>Viruses</taxon>
        <taxon>Duplodnaviria</taxon>
        <taxon>Heunggongvirae</taxon>
        <taxon>Uroviricota</taxon>
        <taxon>Caudoviricetes</taxon>
        <taxon>Demerecviridae</taxon>
        <taxon>Novosibvirus</taxon>
        <taxon>Novosibvirus PM135</taxon>
    </lineage>
</organism>
<evidence type="ECO:0000256" key="1">
    <source>
        <dbReference type="SAM" id="Coils"/>
    </source>
</evidence>
<proteinExistence type="predicted"/>
<name>A0A2H4PRK8_9CAUD</name>
<dbReference type="GeneID" id="40097270"/>
<feature type="coiled-coil region" evidence="1">
    <location>
        <begin position="4"/>
        <end position="31"/>
    </location>
</feature>
<dbReference type="EMBL" id="MG030347">
    <property type="protein sequence ID" value="ATW69933.1"/>
    <property type="molecule type" value="Genomic_DNA"/>
</dbReference>
<evidence type="ECO:0000313" key="2">
    <source>
        <dbReference type="EMBL" id="ATW69933.1"/>
    </source>
</evidence>
<protein>
    <submittedName>
        <fullName evidence="2">Uncharacterized protein</fullName>
    </submittedName>
</protein>
<evidence type="ECO:0000313" key="3">
    <source>
        <dbReference type="Proteomes" id="UP000241842"/>
    </source>
</evidence>
<dbReference type="Proteomes" id="UP000241842">
    <property type="component" value="Segment"/>
</dbReference>
<reference evidence="3" key="1">
    <citation type="submission" date="2017-10" db="EMBL/GenBank/DDBJ databases">
        <title>Isolation and characterization of a group of new proteus bacteriophages.</title>
        <authorList>
            <person name="Kozlova Y.N."/>
            <person name="Morozova V.V."/>
            <person name="Babkin I.V."/>
            <person name="Tikunova N.V."/>
            <person name="Bokovaya O.V."/>
            <person name="Shedko E.D."/>
        </authorList>
    </citation>
    <scope>NUCLEOTIDE SEQUENCE [LARGE SCALE GENOMIC DNA]</scope>
</reference>
<keyword evidence="1" id="KW-0175">Coiled coil</keyword>